<evidence type="ECO:0008006" key="4">
    <source>
        <dbReference type="Google" id="ProtNLM"/>
    </source>
</evidence>
<dbReference type="InterPro" id="IPR009562">
    <property type="entry name" value="DUF1178"/>
</dbReference>
<dbReference type="PIRSF" id="PIRSF032131">
    <property type="entry name" value="UCP032131"/>
    <property type="match status" value="1"/>
</dbReference>
<accession>A0A4R2KCH2</accession>
<dbReference type="OrthoDB" id="9799894at2"/>
<evidence type="ECO:0000313" key="3">
    <source>
        <dbReference type="Proteomes" id="UP000295142"/>
    </source>
</evidence>
<name>A0A4R2KCH2_9RHOB</name>
<reference evidence="2 3" key="1">
    <citation type="submission" date="2019-03" db="EMBL/GenBank/DDBJ databases">
        <title>Genomic Encyclopedia of Type Strains, Phase IV (KMG-IV): sequencing the most valuable type-strain genomes for metagenomic binning, comparative biology and taxonomic classification.</title>
        <authorList>
            <person name="Goeker M."/>
        </authorList>
    </citation>
    <scope>NUCLEOTIDE SEQUENCE [LARGE SCALE GENOMIC DNA]</scope>
    <source>
        <strain evidence="2 3">DSM 4868</strain>
    </source>
</reference>
<comment type="caution">
    <text evidence="2">The sequence shown here is derived from an EMBL/GenBank/DDBJ whole genome shotgun (WGS) entry which is preliminary data.</text>
</comment>
<feature type="region of interest" description="Disordered" evidence="1">
    <location>
        <begin position="54"/>
        <end position="76"/>
    </location>
</feature>
<organism evidence="2 3">
    <name type="scientific">Rhodovulum euryhalinum</name>
    <dbReference type="NCBI Taxonomy" id="35805"/>
    <lineage>
        <taxon>Bacteria</taxon>
        <taxon>Pseudomonadati</taxon>
        <taxon>Pseudomonadota</taxon>
        <taxon>Alphaproteobacteria</taxon>
        <taxon>Rhodobacterales</taxon>
        <taxon>Paracoccaceae</taxon>
        <taxon>Rhodovulum</taxon>
    </lineage>
</organism>
<sequence>MIRYSLDCAEGHRFESWFQSADAFDTLLAAGMVSCAVCGCTKVGKGLMAPSVATERDAPGAQSTRPLSRPASPAEQALADLRRRIEAESDYVGPRFAQEARDMHAGLTPHRTIHGEARLDEAKQLIEDGVPIAPLPFTPGRKTN</sequence>
<protein>
    <recommendedName>
        <fullName evidence="4">DUF1178 family protein</fullName>
    </recommendedName>
</protein>
<dbReference type="Proteomes" id="UP000295142">
    <property type="component" value="Unassembled WGS sequence"/>
</dbReference>
<gene>
    <name evidence="2" type="ORF">EV655_10786</name>
</gene>
<proteinExistence type="predicted"/>
<evidence type="ECO:0000256" key="1">
    <source>
        <dbReference type="SAM" id="MobiDB-lite"/>
    </source>
</evidence>
<dbReference type="Pfam" id="PF06676">
    <property type="entry name" value="DUF1178"/>
    <property type="match status" value="1"/>
</dbReference>
<keyword evidence="3" id="KW-1185">Reference proteome</keyword>
<dbReference type="AlphaFoldDB" id="A0A4R2KCH2"/>
<dbReference type="EMBL" id="SLWW01000007">
    <property type="protein sequence ID" value="TCO71193.1"/>
    <property type="molecule type" value="Genomic_DNA"/>
</dbReference>
<evidence type="ECO:0000313" key="2">
    <source>
        <dbReference type="EMBL" id="TCO71193.1"/>
    </source>
</evidence>
<dbReference type="RefSeq" id="WP_132544348.1">
    <property type="nucleotide sequence ID" value="NZ_SLWW01000007.1"/>
</dbReference>